<evidence type="ECO:0000313" key="1">
    <source>
        <dbReference type="EMBL" id="KOC69567.1"/>
    </source>
</evidence>
<name>A0A0L7RF04_9HYME</name>
<evidence type="ECO:0000313" key="2">
    <source>
        <dbReference type="Proteomes" id="UP000053825"/>
    </source>
</evidence>
<dbReference type="EMBL" id="KQ414606">
    <property type="protein sequence ID" value="KOC69567.1"/>
    <property type="molecule type" value="Genomic_DNA"/>
</dbReference>
<protein>
    <submittedName>
        <fullName evidence="1">Uncharacterized protein</fullName>
    </submittedName>
</protein>
<dbReference type="AlphaFoldDB" id="A0A0L7RF04"/>
<dbReference type="Proteomes" id="UP000053825">
    <property type="component" value="Unassembled WGS sequence"/>
</dbReference>
<organism evidence="1 2">
    <name type="scientific">Habropoda laboriosa</name>
    <dbReference type="NCBI Taxonomy" id="597456"/>
    <lineage>
        <taxon>Eukaryota</taxon>
        <taxon>Metazoa</taxon>
        <taxon>Ecdysozoa</taxon>
        <taxon>Arthropoda</taxon>
        <taxon>Hexapoda</taxon>
        <taxon>Insecta</taxon>
        <taxon>Pterygota</taxon>
        <taxon>Neoptera</taxon>
        <taxon>Endopterygota</taxon>
        <taxon>Hymenoptera</taxon>
        <taxon>Apocrita</taxon>
        <taxon>Aculeata</taxon>
        <taxon>Apoidea</taxon>
        <taxon>Anthophila</taxon>
        <taxon>Apidae</taxon>
        <taxon>Habropoda</taxon>
    </lineage>
</organism>
<proteinExistence type="predicted"/>
<reference evidence="1 2" key="1">
    <citation type="submission" date="2015-07" db="EMBL/GenBank/DDBJ databases">
        <title>The genome of Habropoda laboriosa.</title>
        <authorList>
            <person name="Pan H."/>
            <person name="Kapheim K."/>
        </authorList>
    </citation>
    <scope>NUCLEOTIDE SEQUENCE [LARGE SCALE GENOMIC DNA]</scope>
    <source>
        <strain evidence="1">0110345459</strain>
    </source>
</reference>
<sequence>MFVWMTVERFLAGSIPGFFSFSLLLFRCAVVRAECLSSWGFWIERWNVYLDDGGAIFGGFYTTFLLSDDCKSSCPI</sequence>
<gene>
    <name evidence="1" type="ORF">WH47_05510</name>
</gene>
<keyword evidence="2" id="KW-1185">Reference proteome</keyword>
<accession>A0A0L7RF04</accession>